<keyword evidence="1" id="KW-1133">Transmembrane helix</keyword>
<gene>
    <name evidence="3" type="ORF">ADM99_06000</name>
</gene>
<feature type="transmembrane region" description="Helical" evidence="1">
    <location>
        <begin position="12"/>
        <end position="29"/>
    </location>
</feature>
<organism evidence="3 4">
    <name type="scientific">Leptolinea tardivitalis</name>
    <dbReference type="NCBI Taxonomy" id="229920"/>
    <lineage>
        <taxon>Bacteria</taxon>
        <taxon>Bacillati</taxon>
        <taxon>Chloroflexota</taxon>
        <taxon>Anaerolineae</taxon>
        <taxon>Anaerolineales</taxon>
        <taxon>Anaerolineaceae</taxon>
        <taxon>Leptolinea</taxon>
    </lineage>
</organism>
<dbReference type="InterPro" id="IPR051599">
    <property type="entry name" value="Cell_Envelope_Assoc"/>
</dbReference>
<proteinExistence type="predicted"/>
<dbReference type="OrthoDB" id="9782395at2"/>
<evidence type="ECO:0000259" key="2">
    <source>
        <dbReference type="Pfam" id="PF02698"/>
    </source>
</evidence>
<dbReference type="InterPro" id="IPR014729">
    <property type="entry name" value="Rossmann-like_a/b/a_fold"/>
</dbReference>
<name>A0A0P6XM73_9CHLR</name>
<keyword evidence="1" id="KW-0472">Membrane</keyword>
<sequence>MFIFLSKLLPLFVYPLGLSTILILFALIFSKHQKISKTLIILSGLILFLSGNRWVSYSLARSLEWKYLPQQAPISAPAIVVLGGGTESSYPPRTAVEVNSAGDRMIHAADLYHAGAAPLIVLSGGNIDWMDSVDKSPAADMQQIMIKLGVPESAILLQPKSQNTHEDAVYCAELLKARGINRIILVTTAMHMPRSVPLFEKQGLIVIPSPADFTITEDGWQRTFSPNFETLLTNILPNSSSLGLTTTVLKEYLGLVSYHFQGWL</sequence>
<evidence type="ECO:0000313" key="4">
    <source>
        <dbReference type="Proteomes" id="UP000050430"/>
    </source>
</evidence>
<dbReference type="PANTHER" id="PTHR30336:SF4">
    <property type="entry name" value="ENVELOPE BIOGENESIS FACTOR ELYC"/>
    <property type="match status" value="1"/>
</dbReference>
<evidence type="ECO:0000256" key="1">
    <source>
        <dbReference type="SAM" id="Phobius"/>
    </source>
</evidence>
<dbReference type="EMBL" id="LGCK01000007">
    <property type="protein sequence ID" value="KPL72989.1"/>
    <property type="molecule type" value="Genomic_DNA"/>
</dbReference>
<dbReference type="GO" id="GO:0043164">
    <property type="term" value="P:Gram-negative-bacterium-type cell wall biogenesis"/>
    <property type="evidence" value="ECO:0007669"/>
    <property type="project" value="TreeGrafter"/>
</dbReference>
<dbReference type="GO" id="GO:0005886">
    <property type="term" value="C:plasma membrane"/>
    <property type="evidence" value="ECO:0007669"/>
    <property type="project" value="TreeGrafter"/>
</dbReference>
<feature type="domain" description="DUF218" evidence="2">
    <location>
        <begin position="78"/>
        <end position="254"/>
    </location>
</feature>
<dbReference type="PANTHER" id="PTHR30336">
    <property type="entry name" value="INNER MEMBRANE PROTEIN, PROBABLE PERMEASE"/>
    <property type="match status" value="1"/>
</dbReference>
<dbReference type="InterPro" id="IPR003848">
    <property type="entry name" value="DUF218"/>
</dbReference>
<dbReference type="GO" id="GO:0000270">
    <property type="term" value="P:peptidoglycan metabolic process"/>
    <property type="evidence" value="ECO:0007669"/>
    <property type="project" value="TreeGrafter"/>
</dbReference>
<keyword evidence="1" id="KW-0812">Transmembrane</keyword>
<evidence type="ECO:0000313" key="3">
    <source>
        <dbReference type="EMBL" id="KPL72989.1"/>
    </source>
</evidence>
<dbReference type="Gene3D" id="3.40.50.620">
    <property type="entry name" value="HUPs"/>
    <property type="match status" value="1"/>
</dbReference>
<dbReference type="Proteomes" id="UP000050430">
    <property type="component" value="Unassembled WGS sequence"/>
</dbReference>
<protein>
    <recommendedName>
        <fullName evidence="2">DUF218 domain-containing protein</fullName>
    </recommendedName>
</protein>
<accession>A0A0P6XM73</accession>
<feature type="transmembrane region" description="Helical" evidence="1">
    <location>
        <begin position="38"/>
        <end position="55"/>
    </location>
</feature>
<keyword evidence="4" id="KW-1185">Reference proteome</keyword>
<dbReference type="Pfam" id="PF02698">
    <property type="entry name" value="DUF218"/>
    <property type="match status" value="1"/>
</dbReference>
<dbReference type="AlphaFoldDB" id="A0A0P6XM73"/>
<dbReference type="CDD" id="cd06259">
    <property type="entry name" value="YdcF-like"/>
    <property type="match status" value="1"/>
</dbReference>
<reference evidence="3 4" key="1">
    <citation type="submission" date="2015-07" db="EMBL/GenBank/DDBJ databases">
        <title>Genome sequence of Leptolinea tardivitalis DSM 16556.</title>
        <authorList>
            <person name="Hemp J."/>
            <person name="Ward L.M."/>
            <person name="Pace L.A."/>
            <person name="Fischer W.W."/>
        </authorList>
    </citation>
    <scope>NUCLEOTIDE SEQUENCE [LARGE SCALE GENOMIC DNA]</scope>
    <source>
        <strain evidence="3 4">YMTK-2</strain>
    </source>
</reference>
<comment type="caution">
    <text evidence="3">The sequence shown here is derived from an EMBL/GenBank/DDBJ whole genome shotgun (WGS) entry which is preliminary data.</text>
</comment>
<dbReference type="STRING" id="229920.ADM99_06000"/>